<dbReference type="RefSeq" id="WP_151177785.1">
    <property type="nucleotide sequence ID" value="NZ_CP042906.1"/>
</dbReference>
<dbReference type="AlphaFoldDB" id="A0A5J6MIY9"/>
<keyword evidence="1" id="KW-0732">Signal</keyword>
<dbReference type="GO" id="GO:0016020">
    <property type="term" value="C:membrane"/>
    <property type="evidence" value="ECO:0007669"/>
    <property type="project" value="InterPro"/>
</dbReference>
<feature type="signal peptide" evidence="1">
    <location>
        <begin position="1"/>
        <end position="23"/>
    </location>
</feature>
<evidence type="ECO:0000259" key="2">
    <source>
        <dbReference type="PROSITE" id="PS50990"/>
    </source>
</evidence>
<proteinExistence type="predicted"/>
<accession>A0A5J6MIY9</accession>
<keyword evidence="4" id="KW-1185">Reference proteome</keyword>
<sequence length="230" mass="25132">MRRLGFLAAGCLALLLQAAPAGAEQQPVRLPGGQMINAPVTSYFALRFKQVVKQGYDISCGAAALATLMKYYWGVDTDEKKIIEGILARSSEDEKKQINGMGFSMLELKHLGESLGFSAGGFRLDSVEKLAKLKVPALTLITVRGYKHFVVFKGVSQGQVYIADPAFGNRSRSLERFTEEWDGVILVFVSDKYTGLSGFSADGSLSGRPREVVPLIQRYTGQIDHLSGEF</sequence>
<gene>
    <name evidence="3" type="ORF">FRZ44_28320</name>
</gene>
<dbReference type="InterPro" id="IPR005074">
    <property type="entry name" value="Peptidase_C39"/>
</dbReference>
<dbReference type="PROSITE" id="PS50990">
    <property type="entry name" value="PEPTIDASE_C39"/>
    <property type="match status" value="1"/>
</dbReference>
<evidence type="ECO:0000256" key="1">
    <source>
        <dbReference type="SAM" id="SignalP"/>
    </source>
</evidence>
<dbReference type="CDD" id="cd02423">
    <property type="entry name" value="Peptidase_C39G"/>
    <property type="match status" value="1"/>
</dbReference>
<reference evidence="3 4" key="1">
    <citation type="submission" date="2019-08" db="EMBL/GenBank/DDBJ databases">
        <title>Hyperibacter terrae gen. nov., sp. nov. and Hyperibacter viscosus sp. nov., two new members in the family Rhodospirillaceae isolated from the rhizosphere of Hypericum perforatum.</title>
        <authorList>
            <person name="Noviana Z."/>
        </authorList>
    </citation>
    <scope>NUCLEOTIDE SEQUENCE [LARGE SCALE GENOMIC DNA]</scope>
    <source>
        <strain evidence="3 4">R5913</strain>
    </source>
</reference>
<dbReference type="Pfam" id="PF03412">
    <property type="entry name" value="Peptidase_C39"/>
    <property type="match status" value="1"/>
</dbReference>
<dbReference type="GO" id="GO:0005524">
    <property type="term" value="F:ATP binding"/>
    <property type="evidence" value="ECO:0007669"/>
    <property type="project" value="InterPro"/>
</dbReference>
<evidence type="ECO:0000313" key="3">
    <source>
        <dbReference type="EMBL" id="QEX17532.1"/>
    </source>
</evidence>
<feature type="domain" description="Peptidase C39" evidence="2">
    <location>
        <begin position="54"/>
        <end position="188"/>
    </location>
</feature>
<dbReference type="GO" id="GO:0008233">
    <property type="term" value="F:peptidase activity"/>
    <property type="evidence" value="ECO:0007669"/>
    <property type="project" value="InterPro"/>
</dbReference>
<feature type="chain" id="PRO_5023865480" description="Peptidase C39 domain-containing protein" evidence="1">
    <location>
        <begin position="24"/>
        <end position="230"/>
    </location>
</feature>
<protein>
    <recommendedName>
        <fullName evidence="2">Peptidase C39 domain-containing protein</fullName>
    </recommendedName>
</protein>
<dbReference type="GO" id="GO:0006508">
    <property type="term" value="P:proteolysis"/>
    <property type="evidence" value="ECO:0007669"/>
    <property type="project" value="InterPro"/>
</dbReference>
<dbReference type="KEGG" id="htq:FRZ44_28320"/>
<dbReference type="OrthoDB" id="13401at2"/>
<dbReference type="Gene3D" id="3.90.70.10">
    <property type="entry name" value="Cysteine proteinases"/>
    <property type="match status" value="1"/>
</dbReference>
<dbReference type="Proteomes" id="UP000326202">
    <property type="component" value="Chromosome"/>
</dbReference>
<evidence type="ECO:0000313" key="4">
    <source>
        <dbReference type="Proteomes" id="UP000326202"/>
    </source>
</evidence>
<dbReference type="EMBL" id="CP042906">
    <property type="protein sequence ID" value="QEX17532.1"/>
    <property type="molecule type" value="Genomic_DNA"/>
</dbReference>
<organism evidence="3 4">
    <name type="scientific">Hypericibacter terrae</name>
    <dbReference type="NCBI Taxonomy" id="2602015"/>
    <lineage>
        <taxon>Bacteria</taxon>
        <taxon>Pseudomonadati</taxon>
        <taxon>Pseudomonadota</taxon>
        <taxon>Alphaproteobacteria</taxon>
        <taxon>Rhodospirillales</taxon>
        <taxon>Dongiaceae</taxon>
        <taxon>Hypericibacter</taxon>
    </lineage>
</organism>
<name>A0A5J6MIY9_9PROT</name>